<dbReference type="Gene3D" id="3.30.160.60">
    <property type="entry name" value="Classic Zinc Finger"/>
    <property type="match status" value="6"/>
</dbReference>
<evidence type="ECO:0000313" key="7">
    <source>
        <dbReference type="Proteomes" id="UP000037510"/>
    </source>
</evidence>
<evidence type="ECO:0000256" key="1">
    <source>
        <dbReference type="ARBA" id="ARBA00022723"/>
    </source>
</evidence>
<evidence type="ECO:0000256" key="2">
    <source>
        <dbReference type="ARBA" id="ARBA00022771"/>
    </source>
</evidence>
<dbReference type="Proteomes" id="UP000037510">
    <property type="component" value="Unassembled WGS sequence"/>
</dbReference>
<protein>
    <recommendedName>
        <fullName evidence="5">C2H2-type domain-containing protein</fullName>
    </recommendedName>
</protein>
<accession>A0A0L7KRW8</accession>
<evidence type="ECO:0000256" key="3">
    <source>
        <dbReference type="ARBA" id="ARBA00022833"/>
    </source>
</evidence>
<evidence type="ECO:0000256" key="4">
    <source>
        <dbReference type="PROSITE-ProRule" id="PRU00042"/>
    </source>
</evidence>
<keyword evidence="2 4" id="KW-0863">Zinc-finger</keyword>
<evidence type="ECO:0000313" key="6">
    <source>
        <dbReference type="EMBL" id="KOB65749.1"/>
    </source>
</evidence>
<feature type="domain" description="C2H2-type" evidence="5">
    <location>
        <begin position="6"/>
        <end position="45"/>
    </location>
</feature>
<dbReference type="GO" id="GO:0000978">
    <property type="term" value="F:RNA polymerase II cis-regulatory region sequence-specific DNA binding"/>
    <property type="evidence" value="ECO:0007669"/>
    <property type="project" value="TreeGrafter"/>
</dbReference>
<keyword evidence="3" id="KW-0862">Zinc</keyword>
<dbReference type="GO" id="GO:0008270">
    <property type="term" value="F:zinc ion binding"/>
    <property type="evidence" value="ECO:0007669"/>
    <property type="project" value="UniProtKB-KW"/>
</dbReference>
<dbReference type="SMART" id="SM00355">
    <property type="entry name" value="ZnF_C2H2"/>
    <property type="match status" value="2"/>
</dbReference>
<name>A0A0L7KRW8_OPEBR</name>
<keyword evidence="1" id="KW-0479">Metal-binding</keyword>
<dbReference type="InterPro" id="IPR013087">
    <property type="entry name" value="Znf_C2H2_type"/>
</dbReference>
<keyword evidence="7" id="KW-1185">Reference proteome</keyword>
<evidence type="ECO:0000259" key="5">
    <source>
        <dbReference type="PROSITE" id="PS50157"/>
    </source>
</evidence>
<reference evidence="6 7" key="1">
    <citation type="journal article" date="2015" name="Genome Biol. Evol.">
        <title>The genome of winter moth (Operophtera brumata) provides a genomic perspective on sexual dimorphism and phenology.</title>
        <authorList>
            <person name="Derks M.F."/>
            <person name="Smit S."/>
            <person name="Salis L."/>
            <person name="Schijlen E."/>
            <person name="Bossers A."/>
            <person name="Mateman C."/>
            <person name="Pijl A.S."/>
            <person name="de Ridder D."/>
            <person name="Groenen M.A."/>
            <person name="Visser M.E."/>
            <person name="Megens H.J."/>
        </authorList>
    </citation>
    <scope>NUCLEOTIDE SEQUENCE [LARGE SCALE GENOMIC DNA]</scope>
    <source>
        <strain evidence="6">WM2013NL</strain>
        <tissue evidence="6">Head and thorax</tissue>
    </source>
</reference>
<dbReference type="PROSITE" id="PS00028">
    <property type="entry name" value="ZINC_FINGER_C2H2_1"/>
    <property type="match status" value="1"/>
</dbReference>
<proteinExistence type="predicted"/>
<organism evidence="6 7">
    <name type="scientific">Operophtera brumata</name>
    <name type="common">Winter moth</name>
    <name type="synonym">Phalaena brumata</name>
    <dbReference type="NCBI Taxonomy" id="104452"/>
    <lineage>
        <taxon>Eukaryota</taxon>
        <taxon>Metazoa</taxon>
        <taxon>Ecdysozoa</taxon>
        <taxon>Arthropoda</taxon>
        <taxon>Hexapoda</taxon>
        <taxon>Insecta</taxon>
        <taxon>Pterygota</taxon>
        <taxon>Neoptera</taxon>
        <taxon>Endopterygota</taxon>
        <taxon>Lepidoptera</taxon>
        <taxon>Glossata</taxon>
        <taxon>Ditrysia</taxon>
        <taxon>Geometroidea</taxon>
        <taxon>Geometridae</taxon>
        <taxon>Larentiinae</taxon>
        <taxon>Operophtera</taxon>
    </lineage>
</organism>
<feature type="domain" description="C2H2-type" evidence="5">
    <location>
        <begin position="178"/>
        <end position="211"/>
    </location>
</feature>
<dbReference type="GO" id="GO:0000981">
    <property type="term" value="F:DNA-binding transcription factor activity, RNA polymerase II-specific"/>
    <property type="evidence" value="ECO:0007669"/>
    <property type="project" value="TreeGrafter"/>
</dbReference>
<dbReference type="PROSITE" id="PS50157">
    <property type="entry name" value="ZINC_FINGER_C2H2_2"/>
    <property type="match status" value="3"/>
</dbReference>
<feature type="domain" description="C2H2-type" evidence="5">
    <location>
        <begin position="147"/>
        <end position="177"/>
    </location>
</feature>
<comment type="caution">
    <text evidence="6">The sequence shown here is derived from an EMBL/GenBank/DDBJ whole genome shotgun (WGS) entry which is preliminary data.</text>
</comment>
<sequence>MSEENLNCSFVSIHYIICECGETFPSEDALRDHLEKEHPHKRERKEYKCGICSNVYDTEDECIQHYEASHMPVDIDMEHCEAEDDDEFEDGSIEMSFDNRYSKACPPIRDPSPAPLKLPSREQESTGCDSNAALRYHQRTHTGERPYRCNLCPKAFTMPLFLQCTDSVQRTHTGERPYRCNLCTDSVQRTHTGERPYRCNLVQRTHTGERPYRCNLCTDSVQRTHTGERPYRCNLCTDSVQRTHTGERPYRCNLCTDSMQRTHTG</sequence>
<dbReference type="AlphaFoldDB" id="A0A0L7KRW8"/>
<dbReference type="InterPro" id="IPR036236">
    <property type="entry name" value="Znf_C2H2_sf"/>
</dbReference>
<dbReference type="PANTHER" id="PTHR23235:SF120">
    <property type="entry name" value="KRUPPEL-LIKE FACTOR 15"/>
    <property type="match status" value="1"/>
</dbReference>
<dbReference type="SUPFAM" id="SSF57667">
    <property type="entry name" value="beta-beta-alpha zinc fingers"/>
    <property type="match status" value="2"/>
</dbReference>
<gene>
    <name evidence="6" type="ORF">OBRU01_22291</name>
</gene>
<dbReference type="PANTHER" id="PTHR23235">
    <property type="entry name" value="KRUEPPEL-LIKE TRANSCRIPTION FACTOR"/>
    <property type="match status" value="1"/>
</dbReference>
<dbReference type="STRING" id="104452.A0A0L7KRW8"/>
<dbReference type="EMBL" id="JTDY01006722">
    <property type="protein sequence ID" value="KOB65749.1"/>
    <property type="molecule type" value="Genomic_DNA"/>
</dbReference>